<dbReference type="InterPro" id="IPR018108">
    <property type="entry name" value="MCP_transmembrane"/>
</dbReference>
<evidence type="ECO:0000256" key="4">
    <source>
        <dbReference type="ARBA" id="ARBA00022692"/>
    </source>
</evidence>
<evidence type="ECO:0000256" key="1">
    <source>
        <dbReference type="ARBA" id="ARBA00004225"/>
    </source>
</evidence>
<dbReference type="GO" id="GO:0031966">
    <property type="term" value="C:mitochondrial membrane"/>
    <property type="evidence" value="ECO:0007669"/>
    <property type="project" value="UniProtKB-SubCell"/>
</dbReference>
<sequence length="305" mass="32727">MDEGNTDGPVVIDPTLNFVAGTVAGVAAVVVGFPFDTVKVRYQAAAASRSYRSTFHTLLTIFREERLGGLYRGIFAPVLGAAPLNGLVFSSYGLLTKLQLENEHSTPTLTQITLAGAGTGIICSVVTSPAELIKTQQQLMQVAASRTSTLSSSGDLSAYAVTQRILRQYGIRGLFRGITATALRDIGYGTYFGAYEATVRYWPRTASQNATGKTPWLATLAAGGLAGIAGWVATFPFDVIKTRVQSTFSKSLANPYRNTWSTAVASYRTEGLPVFFRGLAPTLIRAIPVNMVTFTTFETIVHAFL</sequence>
<keyword evidence="12" id="KW-1185">Reference proteome</keyword>
<dbReference type="Pfam" id="PF00153">
    <property type="entry name" value="Mito_carr"/>
    <property type="match status" value="3"/>
</dbReference>
<dbReference type="AlphaFoldDB" id="S8F7T7"/>
<name>S8F7T7_FOMSC</name>
<evidence type="ECO:0000313" key="11">
    <source>
        <dbReference type="EMBL" id="EPS94884.1"/>
    </source>
</evidence>
<evidence type="ECO:0000256" key="6">
    <source>
        <dbReference type="ARBA" id="ARBA00022989"/>
    </source>
</evidence>
<dbReference type="PANTHER" id="PTHR45624">
    <property type="entry name" value="MITOCHONDRIAL BASIC AMINO ACIDS TRANSPORTER-RELATED"/>
    <property type="match status" value="1"/>
</dbReference>
<keyword evidence="4 9" id="KW-0812">Transmembrane</keyword>
<dbReference type="InterPro" id="IPR023395">
    <property type="entry name" value="MCP_dom_sf"/>
</dbReference>
<gene>
    <name evidence="11" type="ORF">FOMPIDRAFT_1026003</name>
</gene>
<comment type="similarity">
    <text evidence="2 10">Belongs to the mitochondrial carrier (TC 2.A.29) family.</text>
</comment>
<organism evidence="11 12">
    <name type="scientific">Fomitopsis schrenkii</name>
    <name type="common">Brown rot fungus</name>
    <dbReference type="NCBI Taxonomy" id="2126942"/>
    <lineage>
        <taxon>Eukaryota</taxon>
        <taxon>Fungi</taxon>
        <taxon>Dikarya</taxon>
        <taxon>Basidiomycota</taxon>
        <taxon>Agaricomycotina</taxon>
        <taxon>Agaricomycetes</taxon>
        <taxon>Polyporales</taxon>
        <taxon>Fomitopsis</taxon>
    </lineage>
</organism>
<reference evidence="11 12" key="1">
    <citation type="journal article" date="2012" name="Science">
        <title>The Paleozoic origin of enzymatic lignin decomposition reconstructed from 31 fungal genomes.</title>
        <authorList>
            <person name="Floudas D."/>
            <person name="Binder M."/>
            <person name="Riley R."/>
            <person name="Barry K."/>
            <person name="Blanchette R.A."/>
            <person name="Henrissat B."/>
            <person name="Martinez A.T."/>
            <person name="Otillar R."/>
            <person name="Spatafora J.W."/>
            <person name="Yadav J.S."/>
            <person name="Aerts A."/>
            <person name="Benoit I."/>
            <person name="Boyd A."/>
            <person name="Carlson A."/>
            <person name="Copeland A."/>
            <person name="Coutinho P.M."/>
            <person name="de Vries R.P."/>
            <person name="Ferreira P."/>
            <person name="Findley K."/>
            <person name="Foster B."/>
            <person name="Gaskell J."/>
            <person name="Glotzer D."/>
            <person name="Gorecki P."/>
            <person name="Heitman J."/>
            <person name="Hesse C."/>
            <person name="Hori C."/>
            <person name="Igarashi K."/>
            <person name="Jurgens J.A."/>
            <person name="Kallen N."/>
            <person name="Kersten P."/>
            <person name="Kohler A."/>
            <person name="Kuees U."/>
            <person name="Kumar T.K.A."/>
            <person name="Kuo A."/>
            <person name="LaButti K."/>
            <person name="Larrondo L.F."/>
            <person name="Lindquist E."/>
            <person name="Ling A."/>
            <person name="Lombard V."/>
            <person name="Lucas S."/>
            <person name="Lundell T."/>
            <person name="Martin R."/>
            <person name="McLaughlin D.J."/>
            <person name="Morgenstern I."/>
            <person name="Morin E."/>
            <person name="Murat C."/>
            <person name="Nagy L.G."/>
            <person name="Nolan M."/>
            <person name="Ohm R.A."/>
            <person name="Patyshakuliyeva A."/>
            <person name="Rokas A."/>
            <person name="Ruiz-Duenas F.J."/>
            <person name="Sabat G."/>
            <person name="Salamov A."/>
            <person name="Samejima M."/>
            <person name="Schmutz J."/>
            <person name="Slot J.C."/>
            <person name="St John F."/>
            <person name="Stenlid J."/>
            <person name="Sun H."/>
            <person name="Sun S."/>
            <person name="Syed K."/>
            <person name="Tsang A."/>
            <person name="Wiebenga A."/>
            <person name="Young D."/>
            <person name="Pisabarro A."/>
            <person name="Eastwood D.C."/>
            <person name="Martin F."/>
            <person name="Cullen D."/>
            <person name="Grigoriev I.V."/>
            <person name="Hibbett D.S."/>
        </authorList>
    </citation>
    <scope>NUCLEOTIDE SEQUENCE</scope>
    <source>
        <strain evidence="12">FP-58527</strain>
    </source>
</reference>
<keyword evidence="3 10" id="KW-0813">Transport</keyword>
<dbReference type="PROSITE" id="PS50920">
    <property type="entry name" value="SOLCAR"/>
    <property type="match status" value="3"/>
</dbReference>
<keyword evidence="8 9" id="KW-0472">Membrane</keyword>
<dbReference type="Gene3D" id="1.50.40.10">
    <property type="entry name" value="Mitochondrial carrier domain"/>
    <property type="match status" value="1"/>
</dbReference>
<feature type="repeat" description="Solcar" evidence="9">
    <location>
        <begin position="107"/>
        <end position="201"/>
    </location>
</feature>
<dbReference type="GO" id="GO:0022857">
    <property type="term" value="F:transmembrane transporter activity"/>
    <property type="evidence" value="ECO:0007669"/>
    <property type="project" value="TreeGrafter"/>
</dbReference>
<evidence type="ECO:0000256" key="3">
    <source>
        <dbReference type="ARBA" id="ARBA00022448"/>
    </source>
</evidence>
<feature type="repeat" description="Solcar" evidence="9">
    <location>
        <begin position="214"/>
        <end position="303"/>
    </location>
</feature>
<dbReference type="HOGENOM" id="CLU_015166_16_0_1"/>
<evidence type="ECO:0008006" key="13">
    <source>
        <dbReference type="Google" id="ProtNLM"/>
    </source>
</evidence>
<accession>S8F7T7</accession>
<evidence type="ECO:0000256" key="7">
    <source>
        <dbReference type="ARBA" id="ARBA00023128"/>
    </source>
</evidence>
<evidence type="ECO:0000256" key="9">
    <source>
        <dbReference type="PROSITE-ProRule" id="PRU00282"/>
    </source>
</evidence>
<keyword evidence="6" id="KW-1133">Transmembrane helix</keyword>
<dbReference type="SUPFAM" id="SSF103506">
    <property type="entry name" value="Mitochondrial carrier"/>
    <property type="match status" value="1"/>
</dbReference>
<evidence type="ECO:0000313" key="12">
    <source>
        <dbReference type="Proteomes" id="UP000015241"/>
    </source>
</evidence>
<dbReference type="InterPro" id="IPR050567">
    <property type="entry name" value="Mitochondrial_Carrier"/>
</dbReference>
<dbReference type="OrthoDB" id="14252at2759"/>
<evidence type="ECO:0000256" key="10">
    <source>
        <dbReference type="RuleBase" id="RU000488"/>
    </source>
</evidence>
<dbReference type="InParanoid" id="S8F7T7"/>
<keyword evidence="7" id="KW-0496">Mitochondrion</keyword>
<feature type="repeat" description="Solcar" evidence="9">
    <location>
        <begin position="12"/>
        <end position="98"/>
    </location>
</feature>
<evidence type="ECO:0000256" key="8">
    <source>
        <dbReference type="ARBA" id="ARBA00023136"/>
    </source>
</evidence>
<dbReference type="Proteomes" id="UP000015241">
    <property type="component" value="Unassembled WGS sequence"/>
</dbReference>
<comment type="subcellular location">
    <subcellularLocation>
        <location evidence="1">Mitochondrion membrane</location>
        <topology evidence="1">Multi-pass membrane protein</topology>
    </subcellularLocation>
</comment>
<evidence type="ECO:0000256" key="5">
    <source>
        <dbReference type="ARBA" id="ARBA00022737"/>
    </source>
</evidence>
<keyword evidence="5" id="KW-0677">Repeat</keyword>
<proteinExistence type="inferred from homology"/>
<dbReference type="eggNOG" id="KOG0762">
    <property type="taxonomic scope" value="Eukaryota"/>
</dbReference>
<protein>
    <recommendedName>
        <fullName evidence="13">Mitochondrial carrier</fullName>
    </recommendedName>
</protein>
<dbReference type="PANTHER" id="PTHR45624:SF10">
    <property type="entry name" value="SLC (SOLUTE CARRIER) HOMOLOG"/>
    <property type="match status" value="1"/>
</dbReference>
<dbReference type="EMBL" id="KE504220">
    <property type="protein sequence ID" value="EPS94884.1"/>
    <property type="molecule type" value="Genomic_DNA"/>
</dbReference>
<evidence type="ECO:0000256" key="2">
    <source>
        <dbReference type="ARBA" id="ARBA00006375"/>
    </source>
</evidence>